<dbReference type="Proteomes" id="UP000195766">
    <property type="component" value="Unassembled WGS sequence"/>
</dbReference>
<sequence>MIKIFARGLLSTMDTPPEDDAQPSTPLATPAAKPAASSAKAERAARLAAALRTNLRRRKAPGAGGARPPNESN</sequence>
<dbReference type="RefSeq" id="WP_087140417.1">
    <property type="nucleotide sequence ID" value="NZ_FUIE01000041.1"/>
</dbReference>
<evidence type="ECO:0000313" key="3">
    <source>
        <dbReference type="Proteomes" id="UP000195766"/>
    </source>
</evidence>
<reference evidence="2 3" key="1">
    <citation type="submission" date="2017-02" db="EMBL/GenBank/DDBJ databases">
        <authorList>
            <person name="Peterson S.W."/>
        </authorList>
    </citation>
    <scope>NUCLEOTIDE SEQUENCE [LARGE SCALE GENOMIC DNA]</scope>
    <source>
        <strain evidence="2 3">3F5N</strain>
    </source>
</reference>
<name>A0A1R4FXL6_BREDI</name>
<dbReference type="AlphaFoldDB" id="A0A1R4FXL6"/>
<dbReference type="EMBL" id="FUIE01000041">
    <property type="protein sequence ID" value="SJM60658.1"/>
    <property type="molecule type" value="Genomic_DNA"/>
</dbReference>
<evidence type="ECO:0000256" key="1">
    <source>
        <dbReference type="SAM" id="MobiDB-lite"/>
    </source>
</evidence>
<proteinExistence type="predicted"/>
<accession>A0A1R4FXL6</accession>
<organism evidence="2 3">
    <name type="scientific">Brevundimonas diminuta 3F5N</name>
    <dbReference type="NCBI Taxonomy" id="1255603"/>
    <lineage>
        <taxon>Bacteria</taxon>
        <taxon>Pseudomonadati</taxon>
        <taxon>Pseudomonadota</taxon>
        <taxon>Alphaproteobacteria</taxon>
        <taxon>Caulobacterales</taxon>
        <taxon>Caulobacteraceae</taxon>
        <taxon>Brevundimonas</taxon>
    </lineage>
</organism>
<protein>
    <submittedName>
        <fullName evidence="2">Uncharacterized protein</fullName>
    </submittedName>
</protein>
<gene>
    <name evidence="2" type="ORF">FM111_07755</name>
</gene>
<evidence type="ECO:0000313" key="2">
    <source>
        <dbReference type="EMBL" id="SJM60658.1"/>
    </source>
</evidence>
<feature type="compositionally biased region" description="Low complexity" evidence="1">
    <location>
        <begin position="23"/>
        <end position="39"/>
    </location>
</feature>
<feature type="region of interest" description="Disordered" evidence="1">
    <location>
        <begin position="7"/>
        <end position="73"/>
    </location>
</feature>